<dbReference type="CDD" id="cd04484">
    <property type="entry name" value="polC_OBF"/>
    <property type="match status" value="1"/>
</dbReference>
<gene>
    <name evidence="2" type="ORF">RZO55_16785</name>
</gene>
<dbReference type="RefSeq" id="WP_318065429.1">
    <property type="nucleotide sequence ID" value="NZ_JAWONS010000247.1"/>
</dbReference>
<dbReference type="Pfam" id="PF01336">
    <property type="entry name" value="tRNA_anti-codon"/>
    <property type="match status" value="1"/>
</dbReference>
<feature type="non-terminal residue" evidence="2">
    <location>
        <position position="1"/>
    </location>
</feature>
<dbReference type="InterPro" id="IPR004365">
    <property type="entry name" value="NA-bd_OB_tRNA"/>
</dbReference>
<dbReference type="Proteomes" id="UP001276854">
    <property type="component" value="Unassembled WGS sequence"/>
</dbReference>
<protein>
    <submittedName>
        <fullName evidence="2">OB-fold nucleic acid binding domain-containing protein</fullName>
    </submittedName>
</protein>
<proteinExistence type="predicted"/>
<comment type="caution">
    <text evidence="2">The sequence shown here is derived from an EMBL/GenBank/DDBJ whole genome shotgun (WGS) entry which is preliminary data.</text>
</comment>
<dbReference type="SUPFAM" id="SSF50249">
    <property type="entry name" value="Nucleic acid-binding proteins"/>
    <property type="match status" value="1"/>
</dbReference>
<dbReference type="EMBL" id="JAWONS010000247">
    <property type="protein sequence ID" value="MDW2799230.1"/>
    <property type="molecule type" value="Genomic_DNA"/>
</dbReference>
<sequence length="121" mass="14105">VGYAIREEPVPIRRITEEERRVVLRGEVFKAETRELRSGRTLLTFNLTDFTDSIQVKMFARDKEDAALLSRVKDGMWVVVRGSVQYDNFARELVLMGNDLNETEPMKRADHAEEKRVELHL</sequence>
<reference evidence="2 3" key="1">
    <citation type="submission" date="2023-10" db="EMBL/GenBank/DDBJ databases">
        <title>A novel Glycoside Hydrolase 43-Like Enzyme from Clostrdium boliviensis is an Endo-xylanase, and a Candidate for Xylooligosaccharides Production from Different Xylan Substrates.</title>
        <authorList>
            <person name="Alvarez M.T."/>
            <person name="Rocabado-Villegas L.R."/>
            <person name="Salas-Veizaga D.M."/>
            <person name="Linares-Pasten J.A."/>
            <person name="Gudmundsdottir E.E."/>
            <person name="Hreggvidsson G.O."/>
            <person name="Adlercreutz P."/>
            <person name="Nordberg Karlsson E."/>
        </authorList>
    </citation>
    <scope>NUCLEOTIDE SEQUENCE [LARGE SCALE GENOMIC DNA]</scope>
    <source>
        <strain evidence="2 3">E-1</strain>
    </source>
</reference>
<evidence type="ECO:0000259" key="1">
    <source>
        <dbReference type="Pfam" id="PF01336"/>
    </source>
</evidence>
<evidence type="ECO:0000313" key="2">
    <source>
        <dbReference type="EMBL" id="MDW2799230.1"/>
    </source>
</evidence>
<evidence type="ECO:0000313" key="3">
    <source>
        <dbReference type="Proteomes" id="UP001276854"/>
    </source>
</evidence>
<keyword evidence="3" id="KW-1185">Reference proteome</keyword>
<accession>A0ABU4GQG4</accession>
<dbReference type="Gene3D" id="2.40.50.140">
    <property type="entry name" value="Nucleic acid-binding proteins"/>
    <property type="match status" value="1"/>
</dbReference>
<organism evidence="2 3">
    <name type="scientific">Clostridium boliviensis</name>
    <dbReference type="NCBI Taxonomy" id="318465"/>
    <lineage>
        <taxon>Bacteria</taxon>
        <taxon>Bacillati</taxon>
        <taxon>Bacillota</taxon>
        <taxon>Clostridia</taxon>
        <taxon>Eubacteriales</taxon>
        <taxon>Clostridiaceae</taxon>
        <taxon>Clostridium</taxon>
    </lineage>
</organism>
<feature type="non-terminal residue" evidence="2">
    <location>
        <position position="121"/>
    </location>
</feature>
<dbReference type="InterPro" id="IPR012340">
    <property type="entry name" value="NA-bd_OB-fold"/>
</dbReference>
<feature type="domain" description="OB" evidence="1">
    <location>
        <begin position="22"/>
        <end position="93"/>
    </location>
</feature>
<name>A0ABU4GQG4_9CLOT</name>